<dbReference type="AlphaFoldDB" id="A0A8H6TCK4"/>
<accession>A0A8H6TCK4</accession>
<proteinExistence type="predicted"/>
<evidence type="ECO:0000313" key="2">
    <source>
        <dbReference type="EMBL" id="KAF7314127.1"/>
    </source>
</evidence>
<reference evidence="2" key="1">
    <citation type="submission" date="2020-05" db="EMBL/GenBank/DDBJ databases">
        <title>Mycena genomes resolve the evolution of fungal bioluminescence.</title>
        <authorList>
            <person name="Tsai I.J."/>
        </authorList>
    </citation>
    <scope>NUCLEOTIDE SEQUENCE</scope>
    <source>
        <strain evidence="2">110903Hualien_Pintung</strain>
    </source>
</reference>
<gene>
    <name evidence="2" type="ORF">HMN09_00571800</name>
</gene>
<dbReference type="EMBL" id="JACAZE010000006">
    <property type="protein sequence ID" value="KAF7314127.1"/>
    <property type="molecule type" value="Genomic_DNA"/>
</dbReference>
<organism evidence="2 3">
    <name type="scientific">Mycena chlorophos</name>
    <name type="common">Agaric fungus</name>
    <name type="synonym">Agaricus chlorophos</name>
    <dbReference type="NCBI Taxonomy" id="658473"/>
    <lineage>
        <taxon>Eukaryota</taxon>
        <taxon>Fungi</taxon>
        <taxon>Dikarya</taxon>
        <taxon>Basidiomycota</taxon>
        <taxon>Agaricomycotina</taxon>
        <taxon>Agaricomycetes</taxon>
        <taxon>Agaricomycetidae</taxon>
        <taxon>Agaricales</taxon>
        <taxon>Marasmiineae</taxon>
        <taxon>Mycenaceae</taxon>
        <taxon>Mycena</taxon>
    </lineage>
</organism>
<evidence type="ECO:0000313" key="3">
    <source>
        <dbReference type="Proteomes" id="UP000613580"/>
    </source>
</evidence>
<protein>
    <recommendedName>
        <fullName evidence="4">MARVEL domain-containing protein</fullName>
    </recommendedName>
</protein>
<feature type="transmembrane region" description="Helical" evidence="1">
    <location>
        <begin position="145"/>
        <end position="165"/>
    </location>
</feature>
<dbReference type="Proteomes" id="UP000613580">
    <property type="component" value="Unassembled WGS sequence"/>
</dbReference>
<evidence type="ECO:0000256" key="1">
    <source>
        <dbReference type="SAM" id="Phobius"/>
    </source>
</evidence>
<evidence type="ECO:0008006" key="4">
    <source>
        <dbReference type="Google" id="ProtNLM"/>
    </source>
</evidence>
<feature type="transmembrane region" description="Helical" evidence="1">
    <location>
        <begin position="68"/>
        <end position="88"/>
    </location>
</feature>
<keyword evidence="3" id="KW-1185">Reference proteome</keyword>
<keyword evidence="1" id="KW-1133">Transmembrane helix</keyword>
<comment type="caution">
    <text evidence="2">The sequence shown here is derived from an EMBL/GenBank/DDBJ whole genome shotgun (WGS) entry which is preliminary data.</text>
</comment>
<feature type="transmembrane region" description="Helical" evidence="1">
    <location>
        <begin position="7"/>
        <end position="27"/>
    </location>
</feature>
<sequence>MANTLKIARLAILTTVSVFGLIAMGMGGALTPYVFLITPAGLAIATGIFTLLTLPAMVAVEWLKPGKLFTSTVIFEAIWLGILSVLWLSTGGTAATVNAAFSALCDHRQQDAAAFDGFGDSEGQSQSSASTAICDLPHALAAFGFLNWIFLFFYVVVIIILACMASSRKQPKAWTGTVENLLATRSAGAGARTPGKDVETSSYGMYPPVAGTQVQAAGSV</sequence>
<keyword evidence="1" id="KW-0472">Membrane</keyword>
<feature type="transmembrane region" description="Helical" evidence="1">
    <location>
        <begin position="33"/>
        <end position="56"/>
    </location>
</feature>
<dbReference type="OrthoDB" id="3364107at2759"/>
<keyword evidence="1" id="KW-0812">Transmembrane</keyword>
<name>A0A8H6TCK4_MYCCL</name>